<proteinExistence type="inferred from homology"/>
<gene>
    <name evidence="5" type="ORF">PIB30_099740</name>
</gene>
<dbReference type="InterPro" id="IPR048283">
    <property type="entry name" value="AdoMetDC-like"/>
</dbReference>
<dbReference type="InterPro" id="IPR016067">
    <property type="entry name" value="S-AdoMet_deCO2ase_core"/>
</dbReference>
<dbReference type="Gene3D" id="3.60.90.10">
    <property type="entry name" value="S-adenosylmethionine decarboxylase"/>
    <property type="match status" value="1"/>
</dbReference>
<keyword evidence="6" id="KW-1185">Reference proteome</keyword>
<name>A0ABU6TXG6_9FABA</name>
<evidence type="ECO:0000256" key="3">
    <source>
        <dbReference type="ARBA" id="ARBA00023066"/>
    </source>
</evidence>
<evidence type="ECO:0000256" key="4">
    <source>
        <dbReference type="ARBA" id="ARBA00023115"/>
    </source>
</evidence>
<protein>
    <submittedName>
        <fullName evidence="5">Uncharacterized protein</fullName>
    </submittedName>
</protein>
<comment type="similarity">
    <text evidence="2">Belongs to the eukaryotic AdoMetDC family.</text>
</comment>
<dbReference type="Pfam" id="PF01536">
    <property type="entry name" value="SAM_decarbox"/>
    <property type="match status" value="1"/>
</dbReference>
<keyword evidence="3" id="KW-0745">Spermidine biosynthesis</keyword>
<reference evidence="5 6" key="1">
    <citation type="journal article" date="2023" name="Plants (Basel)">
        <title>Bridging the Gap: Combining Genomics and Transcriptomics Approaches to Understand Stylosanthes scabra, an Orphan Legume from the Brazilian Caatinga.</title>
        <authorList>
            <person name="Ferreira-Neto J.R.C."/>
            <person name="da Silva M.D."/>
            <person name="Binneck E."/>
            <person name="de Melo N.F."/>
            <person name="da Silva R.H."/>
            <person name="de Melo A.L.T.M."/>
            <person name="Pandolfi V."/>
            <person name="Bustamante F.O."/>
            <person name="Brasileiro-Vidal A.C."/>
            <person name="Benko-Iseppon A.M."/>
        </authorList>
    </citation>
    <scope>NUCLEOTIDE SEQUENCE [LARGE SCALE GENOMIC DNA]</scope>
    <source>
        <tissue evidence="5">Leaves</tissue>
    </source>
</reference>
<feature type="non-terminal residue" evidence="5">
    <location>
        <position position="99"/>
    </location>
</feature>
<keyword evidence="4" id="KW-0620">Polyamine biosynthesis</keyword>
<dbReference type="Proteomes" id="UP001341840">
    <property type="component" value="Unassembled WGS sequence"/>
</dbReference>
<sequence>MEPSSFQSQNFPHTFFKDEISYLEHTIPFDLCFKKASMPYIYFSYSWHVFIVAIIHHHHHHHHHHHQLSTMEVCMTDLDPILACKFSRRSNDEKTSQYA</sequence>
<evidence type="ECO:0000313" key="5">
    <source>
        <dbReference type="EMBL" id="MED6153229.1"/>
    </source>
</evidence>
<organism evidence="5 6">
    <name type="scientific">Stylosanthes scabra</name>
    <dbReference type="NCBI Taxonomy" id="79078"/>
    <lineage>
        <taxon>Eukaryota</taxon>
        <taxon>Viridiplantae</taxon>
        <taxon>Streptophyta</taxon>
        <taxon>Embryophyta</taxon>
        <taxon>Tracheophyta</taxon>
        <taxon>Spermatophyta</taxon>
        <taxon>Magnoliopsida</taxon>
        <taxon>eudicotyledons</taxon>
        <taxon>Gunneridae</taxon>
        <taxon>Pentapetalae</taxon>
        <taxon>rosids</taxon>
        <taxon>fabids</taxon>
        <taxon>Fabales</taxon>
        <taxon>Fabaceae</taxon>
        <taxon>Papilionoideae</taxon>
        <taxon>50 kb inversion clade</taxon>
        <taxon>dalbergioids sensu lato</taxon>
        <taxon>Dalbergieae</taxon>
        <taxon>Pterocarpus clade</taxon>
        <taxon>Stylosanthes</taxon>
    </lineage>
</organism>
<accession>A0ABU6TXG6</accession>
<evidence type="ECO:0000256" key="2">
    <source>
        <dbReference type="ARBA" id="ARBA00008466"/>
    </source>
</evidence>
<dbReference type="EMBL" id="JASCZI010093326">
    <property type="protein sequence ID" value="MED6153229.1"/>
    <property type="molecule type" value="Genomic_DNA"/>
</dbReference>
<comment type="pathway">
    <text evidence="1">Amine and polyamine biosynthesis; S-adenosylmethioninamine biosynthesis; S-adenosylmethioninamine from S-adenosyl-L-methionine: step 1/1.</text>
</comment>
<dbReference type="SUPFAM" id="SSF56276">
    <property type="entry name" value="S-adenosylmethionine decarboxylase"/>
    <property type="match status" value="1"/>
</dbReference>
<comment type="caution">
    <text evidence="5">The sequence shown here is derived from an EMBL/GenBank/DDBJ whole genome shotgun (WGS) entry which is preliminary data.</text>
</comment>
<evidence type="ECO:0000313" key="6">
    <source>
        <dbReference type="Proteomes" id="UP001341840"/>
    </source>
</evidence>
<evidence type="ECO:0000256" key="1">
    <source>
        <dbReference type="ARBA" id="ARBA00004911"/>
    </source>
</evidence>